<dbReference type="AlphaFoldDB" id="A0A6D2JTB5"/>
<organism evidence="1 2">
    <name type="scientific">Microthlaspi erraticum</name>
    <dbReference type="NCBI Taxonomy" id="1685480"/>
    <lineage>
        <taxon>Eukaryota</taxon>
        <taxon>Viridiplantae</taxon>
        <taxon>Streptophyta</taxon>
        <taxon>Embryophyta</taxon>
        <taxon>Tracheophyta</taxon>
        <taxon>Spermatophyta</taxon>
        <taxon>Magnoliopsida</taxon>
        <taxon>eudicotyledons</taxon>
        <taxon>Gunneridae</taxon>
        <taxon>Pentapetalae</taxon>
        <taxon>rosids</taxon>
        <taxon>malvids</taxon>
        <taxon>Brassicales</taxon>
        <taxon>Brassicaceae</taxon>
        <taxon>Coluteocarpeae</taxon>
        <taxon>Microthlaspi</taxon>
    </lineage>
</organism>
<accession>A0A6D2JTB5</accession>
<keyword evidence="2" id="KW-1185">Reference proteome</keyword>
<evidence type="ECO:0000313" key="1">
    <source>
        <dbReference type="EMBL" id="CAA7039319.1"/>
    </source>
</evidence>
<proteinExistence type="predicted"/>
<dbReference type="OrthoDB" id="45007at2759"/>
<dbReference type="EMBL" id="CACVBM020001207">
    <property type="protein sequence ID" value="CAA7039319.1"/>
    <property type="molecule type" value="Genomic_DNA"/>
</dbReference>
<name>A0A6D2JTB5_9BRAS</name>
<gene>
    <name evidence="1" type="ORF">MERR_LOCUS26554</name>
</gene>
<sequence>MKARTTLTLVPPKKDARVVSMKLVQSVVQPYLHQLVVRKIKIVTRNVQEELDSAGVKSFHPSAKGPLIRFRGGVSQAVWWSEMEFVVARRIQISVHGGICSEEELPVLIRSGALLRRGDSRRHCIGCQPAVCFSGAASNNLLDLTRVDMCITCSTIRLTALNHSRLLFEYKKSSDGQVHDSFSISREYRDLLACSVDSCPATTLAY</sequence>
<dbReference type="Proteomes" id="UP000467841">
    <property type="component" value="Unassembled WGS sequence"/>
</dbReference>
<protein>
    <submittedName>
        <fullName evidence="1">Uncharacterized protein</fullName>
    </submittedName>
</protein>
<reference evidence="1" key="1">
    <citation type="submission" date="2020-01" db="EMBL/GenBank/DDBJ databases">
        <authorList>
            <person name="Mishra B."/>
        </authorList>
    </citation>
    <scope>NUCLEOTIDE SEQUENCE [LARGE SCALE GENOMIC DNA]</scope>
</reference>
<evidence type="ECO:0000313" key="2">
    <source>
        <dbReference type="Proteomes" id="UP000467841"/>
    </source>
</evidence>
<comment type="caution">
    <text evidence="1">The sequence shown here is derived from an EMBL/GenBank/DDBJ whole genome shotgun (WGS) entry which is preliminary data.</text>
</comment>